<reference evidence="2" key="1">
    <citation type="submission" date="2024-07" db="EMBL/GenBank/DDBJ databases">
        <authorList>
            <person name="Yu S.T."/>
        </authorList>
    </citation>
    <scope>NUCLEOTIDE SEQUENCE</scope>
    <source>
        <strain evidence="2">R08</strain>
    </source>
</reference>
<evidence type="ECO:0000256" key="1">
    <source>
        <dbReference type="SAM" id="MobiDB-lite"/>
    </source>
</evidence>
<protein>
    <submittedName>
        <fullName evidence="2">Uncharacterized protein</fullName>
    </submittedName>
</protein>
<gene>
    <name evidence="2" type="ORF">AB5J58_38130</name>
</gene>
<sequence length="85" mass="8820">MRQQEEAEADPGDGQRGADRLLRRTGPAPGPYAVAEPGPVPGFEGGGLLGVAHHPRELPLEAVEAIALARLIPSAELIALAQLIP</sequence>
<dbReference type="EMBL" id="CP163431">
    <property type="protein sequence ID" value="XDQ05622.1"/>
    <property type="molecule type" value="Genomic_DNA"/>
</dbReference>
<proteinExistence type="predicted"/>
<name>A0AB39MKT3_9ACTN</name>
<organism evidence="2">
    <name type="scientific">Streptomyces sp. R08</name>
    <dbReference type="NCBI Taxonomy" id="3238624"/>
    <lineage>
        <taxon>Bacteria</taxon>
        <taxon>Bacillati</taxon>
        <taxon>Actinomycetota</taxon>
        <taxon>Actinomycetes</taxon>
        <taxon>Kitasatosporales</taxon>
        <taxon>Streptomycetaceae</taxon>
        <taxon>Streptomyces</taxon>
    </lineage>
</organism>
<feature type="compositionally biased region" description="Acidic residues" evidence="1">
    <location>
        <begin position="1"/>
        <end position="11"/>
    </location>
</feature>
<dbReference type="AlphaFoldDB" id="A0AB39MKT3"/>
<dbReference type="RefSeq" id="WP_369190776.1">
    <property type="nucleotide sequence ID" value="NZ_CP163431.1"/>
</dbReference>
<feature type="region of interest" description="Disordered" evidence="1">
    <location>
        <begin position="1"/>
        <end position="39"/>
    </location>
</feature>
<evidence type="ECO:0000313" key="2">
    <source>
        <dbReference type="EMBL" id="XDQ05622.1"/>
    </source>
</evidence>
<accession>A0AB39MKT3</accession>